<dbReference type="STRING" id="1227499.C493_16549"/>
<dbReference type="SUPFAM" id="SSF53807">
    <property type="entry name" value="Helical backbone' metal receptor"/>
    <property type="match status" value="1"/>
</dbReference>
<keyword evidence="5" id="KW-1185">Reference proteome</keyword>
<dbReference type="EMBL" id="AOHZ01000079">
    <property type="protein sequence ID" value="ELY52105.1"/>
    <property type="molecule type" value="Genomic_DNA"/>
</dbReference>
<gene>
    <name evidence="4" type="ORF">C493_16549</name>
</gene>
<evidence type="ECO:0000256" key="2">
    <source>
        <dbReference type="ARBA" id="ARBA00022448"/>
    </source>
</evidence>
<name>L9WRK9_9EURY</name>
<dbReference type="eggNOG" id="arCOG01005">
    <property type="taxonomic scope" value="Archaea"/>
</dbReference>
<dbReference type="Gene3D" id="3.40.50.1980">
    <property type="entry name" value="Nitrogenase molybdenum iron protein domain"/>
    <property type="match status" value="2"/>
</dbReference>
<protein>
    <submittedName>
        <fullName evidence="4">Zinc/manganese/metal ions ABC transporter periplasmic substrate-binding protein 2</fullName>
    </submittedName>
</protein>
<comment type="similarity">
    <text evidence="1">Belongs to the bacterial solute-binding protein 9 family.</text>
</comment>
<reference evidence="4 5" key="1">
    <citation type="journal article" date="2014" name="PLoS Genet.">
        <title>Phylogenetically driven sequencing of extremely halophilic archaea reveals strategies for static and dynamic osmo-response.</title>
        <authorList>
            <person name="Becker E.A."/>
            <person name="Seitzer P.M."/>
            <person name="Tritt A."/>
            <person name="Larsen D."/>
            <person name="Krusor M."/>
            <person name="Yao A.I."/>
            <person name="Wu D."/>
            <person name="Madern D."/>
            <person name="Eisen J.A."/>
            <person name="Darling A.E."/>
            <person name="Facciotti M.T."/>
        </authorList>
    </citation>
    <scope>NUCLEOTIDE SEQUENCE [LARGE SCALE GENOMIC DNA]</scope>
    <source>
        <strain evidence="4 5">JCM 12255</strain>
    </source>
</reference>
<accession>L9WRK9</accession>
<dbReference type="InterPro" id="IPR006127">
    <property type="entry name" value="ZnuA-like"/>
</dbReference>
<dbReference type="PANTHER" id="PTHR42953:SF3">
    <property type="entry name" value="HIGH-AFFINITY ZINC UPTAKE SYSTEM PROTEIN ZNUA"/>
    <property type="match status" value="1"/>
</dbReference>
<dbReference type="RefSeq" id="WP_007260572.1">
    <property type="nucleotide sequence ID" value="NZ_AOHZ01000079.1"/>
</dbReference>
<evidence type="ECO:0000256" key="1">
    <source>
        <dbReference type="ARBA" id="ARBA00011028"/>
    </source>
</evidence>
<organism evidence="4 5">
    <name type="scientific">Natronolimnohabitans innermongolicus JCM 12255</name>
    <dbReference type="NCBI Taxonomy" id="1227499"/>
    <lineage>
        <taxon>Archaea</taxon>
        <taxon>Methanobacteriati</taxon>
        <taxon>Methanobacteriota</taxon>
        <taxon>Stenosarchaea group</taxon>
        <taxon>Halobacteria</taxon>
        <taxon>Halobacteriales</taxon>
        <taxon>Natrialbaceae</taxon>
        <taxon>Natronolimnohabitans</taxon>
    </lineage>
</organism>
<comment type="caution">
    <text evidence="4">The sequence shown here is derived from an EMBL/GenBank/DDBJ whole genome shotgun (WGS) entry which is preliminary data.</text>
</comment>
<dbReference type="GO" id="GO:0030001">
    <property type="term" value="P:metal ion transport"/>
    <property type="evidence" value="ECO:0007669"/>
    <property type="project" value="InterPro"/>
</dbReference>
<dbReference type="Pfam" id="PF01297">
    <property type="entry name" value="ZnuA"/>
    <property type="match status" value="1"/>
</dbReference>
<evidence type="ECO:0000256" key="3">
    <source>
        <dbReference type="ARBA" id="ARBA00022729"/>
    </source>
</evidence>
<dbReference type="InterPro" id="IPR050492">
    <property type="entry name" value="Bact_metal-bind_prot9"/>
</dbReference>
<dbReference type="PANTHER" id="PTHR42953">
    <property type="entry name" value="HIGH-AFFINITY ZINC UPTAKE SYSTEM PROTEIN ZNUA-RELATED"/>
    <property type="match status" value="1"/>
</dbReference>
<evidence type="ECO:0000313" key="5">
    <source>
        <dbReference type="Proteomes" id="UP000011602"/>
    </source>
</evidence>
<sequence>MSGGSLLAGLAGCLGGDDDPELDVDENTVIASMPALWDFTRQIAGEDDDTLESFDIVPVGEHGHDWNPEPATVEDIDHAGGFVYMRDFASWQDDAAEQLEADGETTVIDASEGIEFFDSPAEDNDEHWWMDPVYCQDGVDNIADGLADMDPDNEDYYRDNAAAFNEELEELHEDMQDVVDRATLDTIVVATHDSFQWWNQQYGIQVESPVGTSPDDSASPDEVEEVEALMHERDIDHVLYDVGEPARLAESLAEETDAEFLPLTPVETQIDGAPELDTGITMEPDWGYTDHFYEINLPSLETALKAE</sequence>
<dbReference type="AlphaFoldDB" id="L9WRK9"/>
<dbReference type="Proteomes" id="UP000011602">
    <property type="component" value="Unassembled WGS sequence"/>
</dbReference>
<keyword evidence="3" id="KW-0732">Signal</keyword>
<keyword evidence="2" id="KW-0813">Transport</keyword>
<proteinExistence type="inferred from homology"/>
<dbReference type="PATRIC" id="fig|1227499.3.peg.3390"/>
<dbReference type="GO" id="GO:0046872">
    <property type="term" value="F:metal ion binding"/>
    <property type="evidence" value="ECO:0007669"/>
    <property type="project" value="InterPro"/>
</dbReference>
<evidence type="ECO:0000313" key="4">
    <source>
        <dbReference type="EMBL" id="ELY52105.1"/>
    </source>
</evidence>